<dbReference type="InterPro" id="IPR038765">
    <property type="entry name" value="Papain-like_cys_pep_sf"/>
</dbReference>
<dbReference type="PANTHER" id="PTHR24006">
    <property type="entry name" value="UBIQUITIN CARBOXYL-TERMINAL HYDROLASE"/>
    <property type="match status" value="1"/>
</dbReference>
<sequence>AYGREGVKMNFIDRIFVGELTSTVMCEECENVVKEPFIDLSLPIIEERVAKPVPLGRTGKGKSVQEADLGQYNCSSITALNNQPKIVKKHALTKDKNQLNQERRLTRKASCNEEERSLVIMQEKIKKLELAGSSGILHPKDTGADCAVNGSPTEGREKETARPQMALAPCSKTAALRVSRVSVKVPHGRPSDGHEETISSAMAKVSFCDTIKEEKKPSRGDPALGLSNNSVFSDKSPLSQTPQHAFQTLSQSYITSSKECSVQSCLYQFTSVELLMGNNKLLCESCTERKQKYQKKSNSTEKKMEGVYTNARKQLLISSVPAILILHLKRFHQAGLSLRKVNRHVDFPLILDLAPFCAASCKNVTDGARVLYSLYGIVEHSGSMRGGHYAAYVKVRTSSKKLLEHISATKNVLGM</sequence>
<dbReference type="SUPFAM" id="SSF54001">
    <property type="entry name" value="Cysteine proteinases"/>
    <property type="match status" value="1"/>
</dbReference>
<name>A0A091JRF8_COLST</name>
<evidence type="ECO:0000256" key="1">
    <source>
        <dbReference type="SAM" id="MobiDB-lite"/>
    </source>
</evidence>
<dbReference type="InterPro" id="IPR018200">
    <property type="entry name" value="USP_CS"/>
</dbReference>
<dbReference type="Pfam" id="PF00443">
    <property type="entry name" value="UCH"/>
    <property type="match status" value="1"/>
</dbReference>
<protein>
    <submittedName>
        <fullName evidence="3">Ubiquitin carboxyl-terminal hydrolase 45</fullName>
    </submittedName>
</protein>
<accession>A0A091JRF8</accession>
<dbReference type="InterPro" id="IPR028889">
    <property type="entry name" value="USP"/>
</dbReference>
<feature type="non-terminal residue" evidence="3">
    <location>
        <position position="1"/>
    </location>
</feature>
<dbReference type="GO" id="GO:0005634">
    <property type="term" value="C:nucleus"/>
    <property type="evidence" value="ECO:0007669"/>
    <property type="project" value="TreeGrafter"/>
</dbReference>
<organism evidence="3 4">
    <name type="scientific">Colius striatus</name>
    <name type="common">Speckled mousebird</name>
    <dbReference type="NCBI Taxonomy" id="57412"/>
    <lineage>
        <taxon>Eukaryota</taxon>
        <taxon>Metazoa</taxon>
        <taxon>Chordata</taxon>
        <taxon>Craniata</taxon>
        <taxon>Vertebrata</taxon>
        <taxon>Euteleostomi</taxon>
        <taxon>Archelosauria</taxon>
        <taxon>Archosauria</taxon>
        <taxon>Dinosauria</taxon>
        <taxon>Saurischia</taxon>
        <taxon>Theropoda</taxon>
        <taxon>Coelurosauria</taxon>
        <taxon>Aves</taxon>
        <taxon>Neognathae</taxon>
        <taxon>Neoaves</taxon>
        <taxon>Telluraves</taxon>
        <taxon>Coraciimorphae</taxon>
        <taxon>Coliiformes</taxon>
        <taxon>Coliidae</taxon>
        <taxon>Colius</taxon>
    </lineage>
</organism>
<dbReference type="Proteomes" id="UP000053615">
    <property type="component" value="Unassembled WGS sequence"/>
</dbReference>
<dbReference type="GO" id="GO:0005829">
    <property type="term" value="C:cytosol"/>
    <property type="evidence" value="ECO:0007669"/>
    <property type="project" value="TreeGrafter"/>
</dbReference>
<gene>
    <name evidence="3" type="ORF">N325_07590</name>
</gene>
<feature type="non-terminal residue" evidence="3">
    <location>
        <position position="415"/>
    </location>
</feature>
<dbReference type="PROSITE" id="PS50235">
    <property type="entry name" value="USP_3"/>
    <property type="match status" value="1"/>
</dbReference>
<proteinExistence type="predicted"/>
<dbReference type="InterPro" id="IPR050164">
    <property type="entry name" value="Peptidase_C19"/>
</dbReference>
<evidence type="ECO:0000313" key="4">
    <source>
        <dbReference type="Proteomes" id="UP000053615"/>
    </source>
</evidence>
<dbReference type="InterPro" id="IPR001394">
    <property type="entry name" value="Peptidase_C19_UCH"/>
</dbReference>
<keyword evidence="3" id="KW-0378">Hydrolase</keyword>
<dbReference type="Gene3D" id="3.90.70.10">
    <property type="entry name" value="Cysteine proteinases"/>
    <property type="match status" value="2"/>
</dbReference>
<dbReference type="AlphaFoldDB" id="A0A091JRF8"/>
<feature type="domain" description="USP" evidence="2">
    <location>
        <begin position="1"/>
        <end position="415"/>
    </location>
</feature>
<dbReference type="GO" id="GO:0004843">
    <property type="term" value="F:cysteine-type deubiquitinase activity"/>
    <property type="evidence" value="ECO:0007669"/>
    <property type="project" value="InterPro"/>
</dbReference>
<evidence type="ECO:0000259" key="2">
    <source>
        <dbReference type="PROSITE" id="PS50235"/>
    </source>
</evidence>
<dbReference type="EMBL" id="KK530183">
    <property type="protein sequence ID" value="KFP27752.1"/>
    <property type="molecule type" value="Genomic_DNA"/>
</dbReference>
<feature type="region of interest" description="Disordered" evidence="1">
    <location>
        <begin position="142"/>
        <end position="165"/>
    </location>
</feature>
<evidence type="ECO:0000313" key="3">
    <source>
        <dbReference type="EMBL" id="KFP27752.1"/>
    </source>
</evidence>
<dbReference type="PROSITE" id="PS00973">
    <property type="entry name" value="USP_2"/>
    <property type="match status" value="1"/>
</dbReference>
<dbReference type="GO" id="GO:0016579">
    <property type="term" value="P:protein deubiquitination"/>
    <property type="evidence" value="ECO:0007669"/>
    <property type="project" value="InterPro"/>
</dbReference>
<dbReference type="PANTHER" id="PTHR24006:SF781">
    <property type="entry name" value="LD34905P"/>
    <property type="match status" value="1"/>
</dbReference>
<reference evidence="3" key="1">
    <citation type="submission" date="2014-04" db="EMBL/GenBank/DDBJ databases">
        <title>Genome evolution of avian class.</title>
        <authorList>
            <person name="Zhang G."/>
            <person name="Li C."/>
        </authorList>
    </citation>
    <scope>NUCLEOTIDE SEQUENCE [LARGE SCALE GENOMIC DNA]</scope>
    <source>
        <strain evidence="3">BGI_N325</strain>
    </source>
</reference>
<keyword evidence="4" id="KW-1185">Reference proteome</keyword>